<evidence type="ECO:0000259" key="2">
    <source>
        <dbReference type="PROSITE" id="PS51747"/>
    </source>
</evidence>
<dbReference type="InterPro" id="IPR015517">
    <property type="entry name" value="dCMP_deaminase-rel"/>
</dbReference>
<sequence length="162" mass="18244">MKYLEGPEGKEAMKFINKAALLALKSTCQRDRCGSVIIKNGKVLGKGFNSPPANLETQRRCLKKHELEPGFKTDKTCCIHAEIRAIMDALRKKSKEIVGSRLYFIRLDSNGNKSPAGKPYCTYCSKMSLDAGIKEFVLLHDKGVCVYNTKEYNDLSFQFKPE</sequence>
<dbReference type="SUPFAM" id="SSF53927">
    <property type="entry name" value="Cytidine deaminase-like"/>
    <property type="match status" value="1"/>
</dbReference>
<keyword evidence="1" id="KW-0378">Hydrolase</keyword>
<dbReference type="PROSITE" id="PS51747">
    <property type="entry name" value="CYT_DCMP_DEAMINASES_2"/>
    <property type="match status" value="1"/>
</dbReference>
<dbReference type="GO" id="GO:0005737">
    <property type="term" value="C:cytoplasm"/>
    <property type="evidence" value="ECO:0007669"/>
    <property type="project" value="TreeGrafter"/>
</dbReference>
<dbReference type="Pfam" id="PF00383">
    <property type="entry name" value="dCMP_cyt_deam_1"/>
    <property type="match status" value="1"/>
</dbReference>
<protein>
    <recommendedName>
        <fullName evidence="2">CMP/dCMP-type deaminase domain-containing protein</fullName>
    </recommendedName>
</protein>
<dbReference type="Proteomes" id="UP000178659">
    <property type="component" value="Unassembled WGS sequence"/>
</dbReference>
<reference evidence="3 4" key="1">
    <citation type="journal article" date="2016" name="Nat. Commun.">
        <title>Thousands of microbial genomes shed light on interconnected biogeochemical processes in an aquifer system.</title>
        <authorList>
            <person name="Anantharaman K."/>
            <person name="Brown C.T."/>
            <person name="Hug L.A."/>
            <person name="Sharon I."/>
            <person name="Castelle C.J."/>
            <person name="Probst A.J."/>
            <person name="Thomas B.C."/>
            <person name="Singh A."/>
            <person name="Wilkins M.J."/>
            <person name="Karaoz U."/>
            <person name="Brodie E.L."/>
            <person name="Williams K.H."/>
            <person name="Hubbard S.S."/>
            <person name="Banfield J.F."/>
        </authorList>
    </citation>
    <scope>NUCLEOTIDE SEQUENCE [LARGE SCALE GENOMIC DNA]</scope>
</reference>
<dbReference type="Gene3D" id="3.40.140.10">
    <property type="entry name" value="Cytidine Deaminase, domain 2"/>
    <property type="match status" value="1"/>
</dbReference>
<dbReference type="PANTHER" id="PTHR11086">
    <property type="entry name" value="DEOXYCYTIDYLATE DEAMINASE-RELATED"/>
    <property type="match status" value="1"/>
</dbReference>
<dbReference type="PANTHER" id="PTHR11086:SF18">
    <property type="entry name" value="DEOXYCYTIDYLATE DEAMINASE"/>
    <property type="match status" value="1"/>
</dbReference>
<dbReference type="AlphaFoldDB" id="A0A1G1VEI9"/>
<comment type="caution">
    <text evidence="3">The sequence shown here is derived from an EMBL/GenBank/DDBJ whole genome shotgun (WGS) entry which is preliminary data.</text>
</comment>
<gene>
    <name evidence="3" type="ORF">A3A77_03615</name>
</gene>
<evidence type="ECO:0000313" key="4">
    <source>
        <dbReference type="Proteomes" id="UP000178659"/>
    </source>
</evidence>
<accession>A0A1G1VEI9</accession>
<feature type="domain" description="CMP/dCMP-type deaminase" evidence="2">
    <location>
        <begin position="10"/>
        <end position="160"/>
    </location>
</feature>
<name>A0A1G1VEI9_9BACT</name>
<dbReference type="InterPro" id="IPR002125">
    <property type="entry name" value="CMP_dCMP_dom"/>
</dbReference>
<evidence type="ECO:0000313" key="3">
    <source>
        <dbReference type="EMBL" id="OGY13838.1"/>
    </source>
</evidence>
<proteinExistence type="predicted"/>
<evidence type="ECO:0000256" key="1">
    <source>
        <dbReference type="ARBA" id="ARBA00022801"/>
    </source>
</evidence>
<dbReference type="InterPro" id="IPR016193">
    <property type="entry name" value="Cytidine_deaminase-like"/>
</dbReference>
<dbReference type="EMBL" id="MHCC01000008">
    <property type="protein sequence ID" value="OGY13838.1"/>
    <property type="molecule type" value="Genomic_DNA"/>
</dbReference>
<organism evidence="3 4">
    <name type="scientific">Candidatus Blackburnbacteria bacterium RIFCSPLOWO2_01_FULL_40_20</name>
    <dbReference type="NCBI Taxonomy" id="1797519"/>
    <lineage>
        <taxon>Bacteria</taxon>
        <taxon>Candidatus Blackburniibacteriota</taxon>
    </lineage>
</organism>
<dbReference type="GO" id="GO:0004132">
    <property type="term" value="F:dCMP deaminase activity"/>
    <property type="evidence" value="ECO:0007669"/>
    <property type="project" value="TreeGrafter"/>
</dbReference>